<dbReference type="AlphaFoldDB" id="A0A0D8FV20"/>
<protein>
    <submittedName>
        <fullName evidence="2">Uncharacterized protein</fullName>
    </submittedName>
</protein>
<keyword evidence="3" id="KW-1185">Reference proteome</keyword>
<comment type="caution">
    <text evidence="2">The sequence shown here is derived from an EMBL/GenBank/DDBJ whole genome shotgun (WGS) entry which is preliminary data.</text>
</comment>
<proteinExistence type="predicted"/>
<reference evidence="2 3" key="1">
    <citation type="submission" date="2015-01" db="EMBL/GenBank/DDBJ databases">
        <title>Draft genome of the acidophilic iron oxidizer Ferrimicrobium acidiphilum strain T23.</title>
        <authorList>
            <person name="Poehlein A."/>
            <person name="Eisen S."/>
            <person name="Schloemann M."/>
            <person name="Johnson B.D."/>
            <person name="Daniel R."/>
            <person name="Muehling M."/>
        </authorList>
    </citation>
    <scope>NUCLEOTIDE SEQUENCE [LARGE SCALE GENOMIC DNA]</scope>
    <source>
        <strain evidence="2 3">T23</strain>
    </source>
</reference>
<dbReference type="Proteomes" id="UP000032336">
    <property type="component" value="Unassembled WGS sequence"/>
</dbReference>
<evidence type="ECO:0000313" key="3">
    <source>
        <dbReference type="Proteomes" id="UP000032336"/>
    </source>
</evidence>
<evidence type="ECO:0000256" key="1">
    <source>
        <dbReference type="SAM" id="MobiDB-lite"/>
    </source>
</evidence>
<gene>
    <name evidence="2" type="ORF">FEAC_21930</name>
</gene>
<feature type="compositionally biased region" description="Basic residues" evidence="1">
    <location>
        <begin position="8"/>
        <end position="17"/>
    </location>
</feature>
<name>A0A0D8FV20_9ACTN</name>
<organism evidence="2 3">
    <name type="scientific">Ferrimicrobium acidiphilum DSM 19497</name>
    <dbReference type="NCBI Taxonomy" id="1121877"/>
    <lineage>
        <taxon>Bacteria</taxon>
        <taxon>Bacillati</taxon>
        <taxon>Actinomycetota</taxon>
        <taxon>Acidimicrobiia</taxon>
        <taxon>Acidimicrobiales</taxon>
        <taxon>Acidimicrobiaceae</taxon>
        <taxon>Ferrimicrobium</taxon>
    </lineage>
</organism>
<feature type="region of interest" description="Disordered" evidence="1">
    <location>
        <begin position="1"/>
        <end position="27"/>
    </location>
</feature>
<evidence type="ECO:0000313" key="2">
    <source>
        <dbReference type="EMBL" id="KJE76102.1"/>
    </source>
</evidence>
<accession>A0A0D8FV20</accession>
<feature type="compositionally biased region" description="Low complexity" evidence="1">
    <location>
        <begin position="18"/>
        <end position="27"/>
    </location>
</feature>
<sequence>MTSESAPKHLRVHRHLPSSRSPAASVPSVLPMETKLKRVGGCPPLMSNLCCSGLLGVLAIEREPKNLLGRSGFPFARRNLSSRIFLTHPQGVNRLISRSSLLDLGVSGGHLAASWASIVTVDRYWPCLIISAVLNTPPIDGSPWRAKLRRRRSIVSTIRIVLGRMT</sequence>
<dbReference type="EMBL" id="JXUW01000022">
    <property type="protein sequence ID" value="KJE76102.1"/>
    <property type="molecule type" value="Genomic_DNA"/>
</dbReference>
<dbReference type="STRING" id="1121877.FEAC_21930"/>